<dbReference type="EMBL" id="JANJQO010000373">
    <property type="protein sequence ID" value="KAJ2978455.1"/>
    <property type="molecule type" value="Genomic_DNA"/>
</dbReference>
<evidence type="ECO:0000313" key="1">
    <source>
        <dbReference type="EMBL" id="KAJ2978455.1"/>
    </source>
</evidence>
<gene>
    <name evidence="1" type="ORF">NQ176_g3809</name>
</gene>
<sequence length="85" mass="8846">MLFFMCDVGFFMCDVGIQLPSYPSARPQASIPLGCGDRVVVEGLNKVKPPPLETHAIRNGAGVMAKGGRNPGVQAEDAGMSPAAT</sequence>
<accession>A0ACC1NGK0</accession>
<evidence type="ECO:0000313" key="2">
    <source>
        <dbReference type="Proteomes" id="UP001143910"/>
    </source>
</evidence>
<organism evidence="1 2">
    <name type="scientific">Zarea fungicola</name>
    <dbReference type="NCBI Taxonomy" id="93591"/>
    <lineage>
        <taxon>Eukaryota</taxon>
        <taxon>Fungi</taxon>
        <taxon>Dikarya</taxon>
        <taxon>Ascomycota</taxon>
        <taxon>Pezizomycotina</taxon>
        <taxon>Sordariomycetes</taxon>
        <taxon>Hypocreomycetidae</taxon>
        <taxon>Hypocreales</taxon>
        <taxon>Cordycipitaceae</taxon>
        <taxon>Zarea</taxon>
    </lineage>
</organism>
<protein>
    <submittedName>
        <fullName evidence="1">Uncharacterized protein</fullName>
    </submittedName>
</protein>
<dbReference type="Proteomes" id="UP001143910">
    <property type="component" value="Unassembled WGS sequence"/>
</dbReference>
<proteinExistence type="predicted"/>
<reference evidence="1" key="1">
    <citation type="submission" date="2022-08" db="EMBL/GenBank/DDBJ databases">
        <title>Genome Sequence of Lecanicillium fungicola.</title>
        <authorList>
            <person name="Buettner E."/>
        </authorList>
    </citation>
    <scope>NUCLEOTIDE SEQUENCE</scope>
    <source>
        <strain evidence="1">Babe33</strain>
    </source>
</reference>
<name>A0ACC1NGK0_9HYPO</name>
<comment type="caution">
    <text evidence="1">The sequence shown here is derived from an EMBL/GenBank/DDBJ whole genome shotgun (WGS) entry which is preliminary data.</text>
</comment>
<keyword evidence="2" id="KW-1185">Reference proteome</keyword>